<dbReference type="InterPro" id="IPR005543">
    <property type="entry name" value="PASTA_dom"/>
</dbReference>
<evidence type="ECO:0000256" key="2">
    <source>
        <dbReference type="SAM" id="Phobius"/>
    </source>
</evidence>
<sequence>MKRENEEMKLDLSVQDAELFEDTFAGFEENAEVTDAEKKRVLSSVMRKAGFEMNEIINEKRKNITASKTDDTEVRRGRIQVKRGGIIAACIAVLTVGAVTVGMLHMNNINADIPEPAGQPTVEGQSTDADDTDTSDDEYTDTMDDNAEELLPDLVGRKLTDVLTEYEGKVKIGVTTEYNDEYEEGIIYGQYTPAGTPLKDIDTLTMIVSKGKQKRFIPDVSASEREVAEEELKAAGFKPVVKEIFDEEVPEGFPIKTYPGPGTEVLLDSEVTLFISNGKSGEPETVTVPDVVGMKKDEAMLLLKETGLCVRHKYVLSSAEKGTVVEQSVEPDTTLNKYDDIIISVSDGVTEPIKLTVSTPLPGDLRGSYRIDLCDGDGTVKYTKSINADTLGDVKTFDFDLEGIGAEKFTIIITSVETDKSVIYGDFAVDFSNKTADMSNTLNIADLLALNPAE</sequence>
<keyword evidence="2" id="KW-1133">Transmembrane helix</keyword>
<dbReference type="RefSeq" id="WP_074962942.1">
    <property type="nucleotide sequence ID" value="NZ_FOKQ01000036.1"/>
</dbReference>
<dbReference type="Pfam" id="PF03793">
    <property type="entry name" value="PASTA"/>
    <property type="match status" value="3"/>
</dbReference>
<feature type="domain" description="PASTA" evidence="3">
    <location>
        <begin position="282"/>
        <end position="359"/>
    </location>
</feature>
<keyword evidence="2" id="KW-0812">Transmembrane</keyword>
<reference evidence="4 5" key="1">
    <citation type="submission" date="2016-10" db="EMBL/GenBank/DDBJ databases">
        <authorList>
            <person name="de Groot N.N."/>
        </authorList>
    </citation>
    <scope>NUCLEOTIDE SEQUENCE [LARGE SCALE GENOMIC DNA]</scope>
    <source>
        <strain evidence="4 5">AR67</strain>
    </source>
</reference>
<dbReference type="SUPFAM" id="SSF54184">
    <property type="entry name" value="Penicillin-binding protein 2x (pbp-2x), c-terminal domain"/>
    <property type="match status" value="1"/>
</dbReference>
<dbReference type="SMART" id="SM00740">
    <property type="entry name" value="PASTA"/>
    <property type="match status" value="3"/>
</dbReference>
<evidence type="ECO:0000313" key="4">
    <source>
        <dbReference type="EMBL" id="SFD11676.1"/>
    </source>
</evidence>
<dbReference type="OrthoDB" id="1817082at2"/>
<keyword evidence="2" id="KW-0472">Membrane</keyword>
<feature type="region of interest" description="Disordered" evidence="1">
    <location>
        <begin position="112"/>
        <end position="137"/>
    </location>
</feature>
<dbReference type="CDD" id="cd06577">
    <property type="entry name" value="PASTA_pknB"/>
    <property type="match status" value="3"/>
</dbReference>
<gene>
    <name evidence="4" type="ORF">SAMN02910406_03142</name>
</gene>
<feature type="transmembrane region" description="Helical" evidence="2">
    <location>
        <begin position="85"/>
        <end position="106"/>
    </location>
</feature>
<name>A0A1I1PPH9_RUMAL</name>
<feature type="domain" description="PASTA" evidence="3">
    <location>
        <begin position="211"/>
        <end position="277"/>
    </location>
</feature>
<evidence type="ECO:0000259" key="3">
    <source>
        <dbReference type="PROSITE" id="PS51178"/>
    </source>
</evidence>
<organism evidence="4 5">
    <name type="scientific">Ruminococcus albus</name>
    <dbReference type="NCBI Taxonomy" id="1264"/>
    <lineage>
        <taxon>Bacteria</taxon>
        <taxon>Bacillati</taxon>
        <taxon>Bacillota</taxon>
        <taxon>Clostridia</taxon>
        <taxon>Eubacteriales</taxon>
        <taxon>Oscillospiraceae</taxon>
        <taxon>Ruminococcus</taxon>
    </lineage>
</organism>
<dbReference type="AlphaFoldDB" id="A0A1I1PPH9"/>
<accession>A0A1I1PPH9</accession>
<feature type="compositionally biased region" description="Acidic residues" evidence="1">
    <location>
        <begin position="128"/>
        <end position="137"/>
    </location>
</feature>
<evidence type="ECO:0000256" key="1">
    <source>
        <dbReference type="SAM" id="MobiDB-lite"/>
    </source>
</evidence>
<dbReference type="PROSITE" id="PS51178">
    <property type="entry name" value="PASTA"/>
    <property type="match status" value="3"/>
</dbReference>
<dbReference type="EMBL" id="FOKQ01000036">
    <property type="protein sequence ID" value="SFD11676.1"/>
    <property type="molecule type" value="Genomic_DNA"/>
</dbReference>
<proteinExistence type="predicted"/>
<dbReference type="Proteomes" id="UP000182192">
    <property type="component" value="Unassembled WGS sequence"/>
</dbReference>
<dbReference type="Gene3D" id="3.30.10.20">
    <property type="match status" value="3"/>
</dbReference>
<evidence type="ECO:0000313" key="5">
    <source>
        <dbReference type="Proteomes" id="UP000182192"/>
    </source>
</evidence>
<protein>
    <submittedName>
        <fullName evidence="4">PASTA domain-containing protein</fullName>
    </submittedName>
</protein>
<feature type="domain" description="PASTA" evidence="3">
    <location>
        <begin position="145"/>
        <end position="210"/>
    </location>
</feature>